<dbReference type="SMART" id="SM00268">
    <property type="entry name" value="ACTIN"/>
    <property type="match status" value="1"/>
</dbReference>
<dbReference type="PROSITE" id="PS00406">
    <property type="entry name" value="ACTINS_1"/>
    <property type="match status" value="1"/>
</dbReference>
<dbReference type="OrthoDB" id="10345128at2759"/>
<dbReference type="PANTHER" id="PTHR11937">
    <property type="entry name" value="ACTIN"/>
    <property type="match status" value="1"/>
</dbReference>
<dbReference type="Pfam" id="PF00022">
    <property type="entry name" value="Actin"/>
    <property type="match status" value="1"/>
</dbReference>
<evidence type="ECO:0000313" key="2">
    <source>
        <dbReference type="EMBL" id="KAA6356659.1"/>
    </source>
</evidence>
<comment type="caution">
    <text evidence="2">The sequence shown here is derived from an EMBL/GenBank/DDBJ whole genome shotgun (WGS) entry which is preliminary data.</text>
</comment>
<dbReference type="InterPro" id="IPR043129">
    <property type="entry name" value="ATPase_NBD"/>
</dbReference>
<dbReference type="InterPro" id="IPR004001">
    <property type="entry name" value="Actin_CS"/>
</dbReference>
<dbReference type="FunFam" id="3.30.420.40:FF:000050">
    <property type="entry name" value="Actin, alpha skeletal muscle"/>
    <property type="match status" value="1"/>
</dbReference>
<comment type="similarity">
    <text evidence="1">Belongs to the actin family.</text>
</comment>
<dbReference type="Proteomes" id="UP000324800">
    <property type="component" value="Unassembled WGS sequence"/>
</dbReference>
<gene>
    <name evidence="2" type="ORF">EZS28_047814</name>
</gene>
<reference evidence="2 3" key="1">
    <citation type="submission" date="2019-03" db="EMBL/GenBank/DDBJ databases">
        <title>Single cell metagenomics reveals metabolic interactions within the superorganism composed of flagellate Streblomastix strix and complex community of Bacteroidetes bacteria on its surface.</title>
        <authorList>
            <person name="Treitli S.C."/>
            <person name="Kolisko M."/>
            <person name="Husnik F."/>
            <person name="Keeling P."/>
            <person name="Hampl V."/>
        </authorList>
    </citation>
    <scope>NUCLEOTIDE SEQUENCE [LARGE SCALE GENOMIC DNA]</scope>
    <source>
        <strain evidence="2">ST1C</strain>
    </source>
</reference>
<evidence type="ECO:0000256" key="1">
    <source>
        <dbReference type="RuleBase" id="RU000487"/>
    </source>
</evidence>
<feature type="non-terminal residue" evidence="2">
    <location>
        <position position="267"/>
    </location>
</feature>
<dbReference type="SUPFAM" id="SSF53067">
    <property type="entry name" value="Actin-like ATPase domain"/>
    <property type="match status" value="2"/>
</dbReference>
<dbReference type="InterPro" id="IPR004000">
    <property type="entry name" value="Actin"/>
</dbReference>
<proteinExistence type="inferred from homology"/>
<dbReference type="AlphaFoldDB" id="A0A5J4TEV8"/>
<organism evidence="2 3">
    <name type="scientific">Streblomastix strix</name>
    <dbReference type="NCBI Taxonomy" id="222440"/>
    <lineage>
        <taxon>Eukaryota</taxon>
        <taxon>Metamonada</taxon>
        <taxon>Preaxostyla</taxon>
        <taxon>Oxymonadida</taxon>
        <taxon>Streblomastigidae</taxon>
        <taxon>Streblomastix</taxon>
    </lineage>
</organism>
<dbReference type="Gene3D" id="3.90.640.10">
    <property type="entry name" value="Actin, Chain A, domain 4"/>
    <property type="match status" value="1"/>
</dbReference>
<name>A0A5J4TEV8_9EUKA</name>
<sequence length="267" mass="29822">MSLPPVIDLGENSPIIIDNGSGWVKSGYSCEDHPRSILPTMVGRPKNRVVTEEDDRARKRQDKAEKECYIGEEAQLKRGALILGYPVDKGVITNWDDMVRIWHYVFTTILHTQPENHPVLTSEAAKNPPRERERLTEIMFETFRVPELYSQVQGVLALYTSGKTTGVTVDCGEATTTVVPVYEGYKITSSILSLDIAGKTLTDFLSRLLAEKDLNTSAQPHPAASEVPPFSSLTERECIREAKEKNCFVAIDFEQEITSMSSSKNID</sequence>
<evidence type="ECO:0000313" key="3">
    <source>
        <dbReference type="Proteomes" id="UP000324800"/>
    </source>
</evidence>
<dbReference type="EMBL" id="SNRW01032616">
    <property type="protein sequence ID" value="KAA6356659.1"/>
    <property type="molecule type" value="Genomic_DNA"/>
</dbReference>
<protein>
    <submittedName>
        <fullName evidence="2">Putative Actin</fullName>
    </submittedName>
</protein>
<dbReference type="Gene3D" id="3.30.420.40">
    <property type="match status" value="1"/>
</dbReference>
<accession>A0A5J4TEV8</accession>
<dbReference type="PRINTS" id="PR00190">
    <property type="entry name" value="ACTIN"/>
</dbReference>